<dbReference type="SUPFAM" id="SSF143011">
    <property type="entry name" value="RelE-like"/>
    <property type="match status" value="1"/>
</dbReference>
<evidence type="ECO:0000313" key="2">
    <source>
        <dbReference type="Proteomes" id="UP000030149"/>
    </source>
</evidence>
<sequence length="113" mass="13372">MNITFDNKKLGKYANNDRLAQKEMGKHRADLFKQRLDDLRAVTTLEDTKYLPGNFHELKSNRKGQWACDLDHPYRLIFEPHEDPIPTNDDGQYLWTEIKGVEIIEVVDYHKQK</sequence>
<gene>
    <name evidence="1" type="ORF">Q767_12920</name>
</gene>
<dbReference type="InterPro" id="IPR035093">
    <property type="entry name" value="RelE/ParE_toxin_dom_sf"/>
</dbReference>
<organism evidence="1 2">
    <name type="scientific">Flavobacterium enshiense DK69</name>
    <dbReference type="NCBI Taxonomy" id="1107311"/>
    <lineage>
        <taxon>Bacteria</taxon>
        <taxon>Pseudomonadati</taxon>
        <taxon>Bacteroidota</taxon>
        <taxon>Flavobacteriia</taxon>
        <taxon>Flavobacteriales</taxon>
        <taxon>Flavobacteriaceae</taxon>
        <taxon>Flavobacterium</taxon>
    </lineage>
</organism>
<accession>A0A0A2MS84</accession>
<comment type="caution">
    <text evidence="1">The sequence shown here is derived from an EMBL/GenBank/DDBJ whole genome shotgun (WGS) entry which is preliminary data.</text>
</comment>
<dbReference type="STRING" id="1107311.Q767_12920"/>
<keyword evidence="2" id="KW-1185">Reference proteome</keyword>
<name>A0A0A2MS84_9FLAO</name>
<dbReference type="eggNOG" id="COG3549">
    <property type="taxonomic scope" value="Bacteria"/>
</dbReference>
<protein>
    <submittedName>
        <fullName evidence="1">Killer suppression protein HigA</fullName>
    </submittedName>
</protein>
<dbReference type="Proteomes" id="UP000030149">
    <property type="component" value="Unassembled WGS sequence"/>
</dbReference>
<dbReference type="AlphaFoldDB" id="A0A0A2MS84"/>
<reference evidence="2" key="1">
    <citation type="submission" date="2013-09" db="EMBL/GenBank/DDBJ databases">
        <authorList>
            <person name="Zeng Z."/>
            <person name="Chen C."/>
        </authorList>
    </citation>
    <scope>NUCLEOTIDE SEQUENCE [LARGE SCALE GENOMIC DNA]</scope>
    <source>
        <strain evidence="2">DK69</strain>
    </source>
</reference>
<dbReference type="PATRIC" id="fig|1107311.5.peg.1103"/>
<evidence type="ECO:0000313" key="1">
    <source>
        <dbReference type="EMBL" id="KGO94466.1"/>
    </source>
</evidence>
<dbReference type="OrthoDB" id="9801026at2"/>
<dbReference type="EMBL" id="JRLZ01000016">
    <property type="protein sequence ID" value="KGO94466.1"/>
    <property type="molecule type" value="Genomic_DNA"/>
</dbReference>
<reference evidence="1 2" key="2">
    <citation type="journal article" date="2015" name="Stand. Genomic Sci.">
        <title>High quality draft genomic sequence of Flavobacterium enshiense DK69(T) and comparison among Flavobacterium genomes.</title>
        <authorList>
            <person name="Zeng Z."/>
            <person name="Chen C."/>
            <person name="Du H."/>
            <person name="Wang G."/>
            <person name="Li M."/>
        </authorList>
    </citation>
    <scope>NUCLEOTIDE SEQUENCE [LARGE SCALE GENOMIC DNA]</scope>
    <source>
        <strain evidence="1 2">DK69</strain>
    </source>
</reference>
<dbReference type="Gene3D" id="3.30.2310.20">
    <property type="entry name" value="RelE-like"/>
    <property type="match status" value="1"/>
</dbReference>
<proteinExistence type="predicted"/>
<dbReference type="RefSeq" id="WP_035630737.1">
    <property type="nucleotide sequence ID" value="NZ_AVCS01000006.1"/>
</dbReference>